<feature type="transmembrane region" description="Helical" evidence="8">
    <location>
        <begin position="387"/>
        <end position="413"/>
    </location>
</feature>
<feature type="transmembrane region" description="Helical" evidence="8">
    <location>
        <begin position="152"/>
        <end position="170"/>
    </location>
</feature>
<dbReference type="GO" id="GO:0005886">
    <property type="term" value="C:plasma membrane"/>
    <property type="evidence" value="ECO:0007669"/>
    <property type="project" value="UniProtKB-SubCell"/>
</dbReference>
<dbReference type="Proteomes" id="UP000199086">
    <property type="component" value="Unassembled WGS sequence"/>
</dbReference>
<evidence type="ECO:0000256" key="3">
    <source>
        <dbReference type="ARBA" id="ARBA00022475"/>
    </source>
</evidence>
<dbReference type="EMBL" id="FMYF01000010">
    <property type="protein sequence ID" value="SDB93440.1"/>
    <property type="molecule type" value="Genomic_DNA"/>
</dbReference>
<dbReference type="STRING" id="1577474.GA0111570_1103"/>
<feature type="transmembrane region" description="Helical" evidence="8">
    <location>
        <begin position="268"/>
        <end position="291"/>
    </location>
</feature>
<dbReference type="PANTHER" id="PTHR30250">
    <property type="entry name" value="PST FAMILY PREDICTED COLANIC ACID TRANSPORTER"/>
    <property type="match status" value="1"/>
</dbReference>
<feature type="transmembrane region" description="Helical" evidence="8">
    <location>
        <begin position="182"/>
        <end position="204"/>
    </location>
</feature>
<comment type="subcellular location">
    <subcellularLocation>
        <location evidence="1">Cell membrane</location>
        <topology evidence="1">Multi-pass membrane protein</topology>
    </subcellularLocation>
</comment>
<evidence type="ECO:0000256" key="7">
    <source>
        <dbReference type="SAM" id="MobiDB-lite"/>
    </source>
</evidence>
<organism evidence="9 10">
    <name type="scientific">Raineyella antarctica</name>
    <dbReference type="NCBI Taxonomy" id="1577474"/>
    <lineage>
        <taxon>Bacteria</taxon>
        <taxon>Bacillati</taxon>
        <taxon>Actinomycetota</taxon>
        <taxon>Actinomycetes</taxon>
        <taxon>Propionibacteriales</taxon>
        <taxon>Propionibacteriaceae</taxon>
        <taxon>Raineyella</taxon>
    </lineage>
</organism>
<feature type="transmembrane region" description="Helical" evidence="8">
    <location>
        <begin position="356"/>
        <end position="375"/>
    </location>
</feature>
<proteinExistence type="inferred from homology"/>
<evidence type="ECO:0000256" key="1">
    <source>
        <dbReference type="ARBA" id="ARBA00004651"/>
    </source>
</evidence>
<keyword evidence="3" id="KW-1003">Cell membrane</keyword>
<feature type="transmembrane region" description="Helical" evidence="8">
    <location>
        <begin position="91"/>
        <end position="111"/>
    </location>
</feature>
<gene>
    <name evidence="9" type="ORF">GA0111570_1103</name>
</gene>
<feature type="transmembrane region" description="Helical" evidence="8">
    <location>
        <begin position="59"/>
        <end position="79"/>
    </location>
</feature>
<reference evidence="9 10" key="1">
    <citation type="submission" date="2016-06" db="EMBL/GenBank/DDBJ databases">
        <authorList>
            <person name="Olsen C.W."/>
            <person name="Carey S."/>
            <person name="Hinshaw L."/>
            <person name="Karasin A.I."/>
        </authorList>
    </citation>
    <scope>NUCLEOTIDE SEQUENCE [LARGE SCALE GENOMIC DNA]</scope>
    <source>
        <strain evidence="9 10">LZ-22</strain>
    </source>
</reference>
<comment type="similarity">
    <text evidence="2">Belongs to the polysaccharide synthase family.</text>
</comment>
<accession>A0A1G6HGS2</accession>
<protein>
    <submittedName>
        <fullName evidence="9">Polysaccharide transporter, PST family</fullName>
    </submittedName>
</protein>
<feature type="transmembrane region" description="Helical" evidence="8">
    <location>
        <begin position="419"/>
        <end position="438"/>
    </location>
</feature>
<feature type="transmembrane region" description="Helical" evidence="8">
    <location>
        <begin position="303"/>
        <end position="324"/>
    </location>
</feature>
<keyword evidence="10" id="KW-1185">Reference proteome</keyword>
<dbReference type="AlphaFoldDB" id="A0A1G6HGS2"/>
<feature type="transmembrane region" description="Helical" evidence="8">
    <location>
        <begin position="331"/>
        <end position="350"/>
    </location>
</feature>
<feature type="transmembrane region" description="Helical" evidence="8">
    <location>
        <begin position="123"/>
        <end position="146"/>
    </location>
</feature>
<evidence type="ECO:0000256" key="5">
    <source>
        <dbReference type="ARBA" id="ARBA00022989"/>
    </source>
</evidence>
<dbReference type="PANTHER" id="PTHR30250:SF10">
    <property type="entry name" value="LIPOPOLYSACCHARIDE BIOSYNTHESIS PROTEIN WZXC"/>
    <property type="match status" value="1"/>
</dbReference>
<feature type="region of interest" description="Disordered" evidence="7">
    <location>
        <begin position="453"/>
        <end position="479"/>
    </location>
</feature>
<feature type="transmembrane region" description="Helical" evidence="8">
    <location>
        <begin position="27"/>
        <end position="47"/>
    </location>
</feature>
<name>A0A1G6HGS2_9ACTN</name>
<evidence type="ECO:0000256" key="4">
    <source>
        <dbReference type="ARBA" id="ARBA00022692"/>
    </source>
</evidence>
<evidence type="ECO:0000256" key="2">
    <source>
        <dbReference type="ARBA" id="ARBA00007430"/>
    </source>
</evidence>
<dbReference type="Pfam" id="PF13440">
    <property type="entry name" value="Polysacc_synt_3"/>
    <property type="match status" value="1"/>
</dbReference>
<dbReference type="InterPro" id="IPR050833">
    <property type="entry name" value="Poly_Biosynth_Transport"/>
</dbReference>
<evidence type="ECO:0000313" key="9">
    <source>
        <dbReference type="EMBL" id="SDB93440.1"/>
    </source>
</evidence>
<keyword evidence="4 8" id="KW-0812">Transmembrane</keyword>
<sequence length="479" mass="49886">MRLGTFAVGIFLARMFSHEEFGVYAVVLTVQAVLMTVADFGLSTDLIRSGDHTRKAPTVATLSLGISAVLTAITMAVAAELAASVGAPGGGPVLAVMSLTLLIAGVGVVPYATLQREFRQRELFLISVVDFAVGTALTLVLILAGLGVMSLAVSRVAAQSIAVILQYRFVGERPRLGFDRSVARGVVAFGLPVAGANLLSWALLGADKMLLSGMAGAAALGVYFLAFNIANWPMSALGQVVRSVSLPTFSRVSDATGDRALGIAWGPVWSISVLAGLLLTVLASPAVQLLYGTRWLEAAPLLMILGAFGALRTVLDLATTYLLARGYSTRVLWLQLGWMVILVPGLVLGIRTAGAVGAALAQVTAGALLLLLYGISLARVGTDIRAVWASFWPPLAAAVVAAPAAWACTLIAHRPLVDLLVGGVVGTAVYTALLWRWFRGRLNEARRLGSAHTATLGTEPPGSPSVIGRTVQGGPHHEA</sequence>
<feature type="transmembrane region" description="Helical" evidence="8">
    <location>
        <begin position="210"/>
        <end position="230"/>
    </location>
</feature>
<evidence type="ECO:0000313" key="10">
    <source>
        <dbReference type="Proteomes" id="UP000199086"/>
    </source>
</evidence>
<keyword evidence="5 8" id="KW-1133">Transmembrane helix</keyword>
<keyword evidence="6 8" id="KW-0472">Membrane</keyword>
<evidence type="ECO:0000256" key="6">
    <source>
        <dbReference type="ARBA" id="ARBA00023136"/>
    </source>
</evidence>
<evidence type="ECO:0000256" key="8">
    <source>
        <dbReference type="SAM" id="Phobius"/>
    </source>
</evidence>